<protein>
    <recommendedName>
        <fullName evidence="2">RBR-type E3 ubiquitin transferase</fullName>
        <ecNumber evidence="2">2.3.2.31</ecNumber>
    </recommendedName>
</protein>
<evidence type="ECO:0000256" key="9">
    <source>
        <dbReference type="SAM" id="MobiDB-lite"/>
    </source>
</evidence>
<keyword evidence="12" id="KW-1185">Reference proteome</keyword>
<dbReference type="InterPro" id="IPR002867">
    <property type="entry name" value="IBR_dom"/>
</dbReference>
<dbReference type="Pfam" id="PF19422">
    <property type="entry name" value="Ariadne"/>
    <property type="match status" value="1"/>
</dbReference>
<dbReference type="Pfam" id="PF01485">
    <property type="entry name" value="IBR"/>
    <property type="match status" value="1"/>
</dbReference>
<accession>A0A3M6UIA5</accession>
<comment type="catalytic activity">
    <reaction evidence="1">
        <text>[E2 ubiquitin-conjugating enzyme]-S-ubiquitinyl-L-cysteine + [acceptor protein]-L-lysine = [E2 ubiquitin-conjugating enzyme]-L-cysteine + [acceptor protein]-N(6)-ubiquitinyl-L-lysine.</text>
        <dbReference type="EC" id="2.3.2.31"/>
    </reaction>
</comment>
<evidence type="ECO:0000256" key="7">
    <source>
        <dbReference type="ARBA" id="ARBA00022786"/>
    </source>
</evidence>
<feature type="region of interest" description="Disordered" evidence="9">
    <location>
        <begin position="1"/>
        <end position="46"/>
    </location>
</feature>
<dbReference type="PANTHER" id="PTHR11685">
    <property type="entry name" value="RBR FAMILY RING FINGER AND IBR DOMAIN-CONTAINING"/>
    <property type="match status" value="1"/>
</dbReference>
<evidence type="ECO:0000256" key="5">
    <source>
        <dbReference type="ARBA" id="ARBA00022737"/>
    </source>
</evidence>
<gene>
    <name evidence="11" type="ORF">pdam_00015257</name>
</gene>
<evidence type="ECO:0000313" key="12">
    <source>
        <dbReference type="Proteomes" id="UP000275408"/>
    </source>
</evidence>
<dbReference type="InterPro" id="IPR045840">
    <property type="entry name" value="Ariadne"/>
</dbReference>
<dbReference type="SMART" id="SM00647">
    <property type="entry name" value="IBR"/>
    <property type="match status" value="2"/>
</dbReference>
<dbReference type="EMBL" id="RCHS01001480">
    <property type="protein sequence ID" value="RMX53299.1"/>
    <property type="molecule type" value="Genomic_DNA"/>
</dbReference>
<keyword evidence="3" id="KW-0808">Transferase</keyword>
<dbReference type="CDD" id="cd20360">
    <property type="entry name" value="Rcat_RBR_TRIAD1"/>
    <property type="match status" value="1"/>
</dbReference>
<evidence type="ECO:0000313" key="11">
    <source>
        <dbReference type="EMBL" id="RMX53299.1"/>
    </source>
</evidence>
<keyword evidence="5" id="KW-0677">Repeat</keyword>
<dbReference type="InterPro" id="IPR047556">
    <property type="entry name" value="Rcat_RBR_TRIAD1"/>
</dbReference>
<evidence type="ECO:0000256" key="6">
    <source>
        <dbReference type="ARBA" id="ARBA00022771"/>
    </source>
</evidence>
<keyword evidence="4" id="KW-0479">Metal-binding</keyword>
<dbReference type="Gene3D" id="1.20.120.1750">
    <property type="match status" value="1"/>
</dbReference>
<dbReference type="CDD" id="cd20344">
    <property type="entry name" value="BRcat_RBR_TRIAD1"/>
    <property type="match status" value="1"/>
</dbReference>
<feature type="domain" description="RING-type" evidence="10">
    <location>
        <begin position="181"/>
        <end position="354"/>
    </location>
</feature>
<feature type="compositionally biased region" description="Acidic residues" evidence="9">
    <location>
        <begin position="7"/>
        <end position="46"/>
    </location>
</feature>
<dbReference type="PROSITE" id="PS51873">
    <property type="entry name" value="TRIAD"/>
    <property type="match status" value="1"/>
</dbReference>
<comment type="caution">
    <text evidence="11">The sequence shown here is derived from an EMBL/GenBank/DDBJ whole genome shotgun (WGS) entry which is preliminary data.</text>
</comment>
<dbReference type="Proteomes" id="UP000275408">
    <property type="component" value="Unassembled WGS sequence"/>
</dbReference>
<dbReference type="InterPro" id="IPR047555">
    <property type="entry name" value="BRcat_RBR_TRIAD1"/>
</dbReference>
<dbReference type="Gene3D" id="2.20.25.20">
    <property type="match status" value="1"/>
</dbReference>
<dbReference type="AlphaFoldDB" id="A0A3M6UIA5"/>
<dbReference type="Pfam" id="PF22191">
    <property type="entry name" value="IBR_1"/>
    <property type="match status" value="1"/>
</dbReference>
<evidence type="ECO:0000256" key="4">
    <source>
        <dbReference type="ARBA" id="ARBA00022723"/>
    </source>
</evidence>
<dbReference type="SUPFAM" id="SSF57850">
    <property type="entry name" value="RING/U-box"/>
    <property type="match status" value="2"/>
</dbReference>
<evidence type="ECO:0000259" key="10">
    <source>
        <dbReference type="PROSITE" id="PS51873"/>
    </source>
</evidence>
<evidence type="ECO:0000256" key="2">
    <source>
        <dbReference type="ARBA" id="ARBA00012251"/>
    </source>
</evidence>
<dbReference type="GO" id="GO:0061630">
    <property type="term" value="F:ubiquitin protein ligase activity"/>
    <property type="evidence" value="ECO:0007669"/>
    <property type="project" value="UniProtKB-EC"/>
</dbReference>
<dbReference type="GO" id="GO:0008270">
    <property type="term" value="F:zinc ion binding"/>
    <property type="evidence" value="ECO:0007669"/>
    <property type="project" value="UniProtKB-KW"/>
</dbReference>
<dbReference type="OrthoDB" id="10009520at2759"/>
<dbReference type="InterPro" id="IPR031127">
    <property type="entry name" value="E3_UB_ligase_RBR"/>
</dbReference>
<dbReference type="InterPro" id="IPR044066">
    <property type="entry name" value="TRIAD_supradom"/>
</dbReference>
<dbReference type="GO" id="GO:0016567">
    <property type="term" value="P:protein ubiquitination"/>
    <property type="evidence" value="ECO:0007669"/>
    <property type="project" value="InterPro"/>
</dbReference>
<name>A0A3M6UIA5_POCDA</name>
<keyword evidence="6" id="KW-0863">Zinc-finger</keyword>
<keyword evidence="7" id="KW-0833">Ubl conjugation pathway</keyword>
<dbReference type="FunFam" id="1.20.120.1750:FF:000002">
    <property type="entry name" value="RBR-type E3 ubiquitin transferase"/>
    <property type="match status" value="1"/>
</dbReference>
<reference evidence="11 12" key="1">
    <citation type="journal article" date="2018" name="Sci. Rep.">
        <title>Comparative analysis of the Pocillopora damicornis genome highlights role of immune system in coral evolution.</title>
        <authorList>
            <person name="Cunning R."/>
            <person name="Bay R.A."/>
            <person name="Gillette P."/>
            <person name="Baker A.C."/>
            <person name="Traylor-Knowles N."/>
        </authorList>
    </citation>
    <scope>NUCLEOTIDE SEQUENCE [LARGE SCALE GENOMIC DNA]</scope>
    <source>
        <strain evidence="11">RSMAS</strain>
        <tissue evidence="11">Whole animal</tissue>
    </source>
</reference>
<sequence>MSGIDTESQDSVEPESSEYDEDEDDDDYYYYNNGDEDEGMASDKEDDPEAFEFQIIDPNEAQEVFDALVAKISQEIKVKSLRKLADAYENCIGICVSNPSYATRLEHREDIGKVTYSPIYAIKTHRVDPVGLLVEGRIIPEKAVATQTVRILPTNLADCVSCNSMDDVIFNEFSRIFQTSRSLYCPVCFQRCTKSNTSSASCGHSFCNDCWMLYCVTQLQIGLSSGKYSWCHPLIRWCPGNDCGFLVKVLEPKAKRIWCSNCSSIFCFMCGEKYHAPTDCYTIKKWLTKCEDDSETANYITANTKDCPNCGSCIEKNGGCNHMQCIKCKHDFCWMCCGDWRSHGSEYYECSRYKSNPNIVNESAGIQAREALKKYLFYFERWQNHADSLKREEETKRKINQKIQEKVNNNIGTWIDWQYLLDAAQLLAKCRYTMMYTYPYAYFMEDERKRLFEYQQAQLELEIENLSWKLERDELYCRGDFENQMDIAEKRRLTLLKDFLVV</sequence>
<evidence type="ECO:0000256" key="8">
    <source>
        <dbReference type="ARBA" id="ARBA00022833"/>
    </source>
</evidence>
<evidence type="ECO:0000256" key="3">
    <source>
        <dbReference type="ARBA" id="ARBA00022679"/>
    </source>
</evidence>
<evidence type="ECO:0000256" key="1">
    <source>
        <dbReference type="ARBA" id="ARBA00001798"/>
    </source>
</evidence>
<dbReference type="EC" id="2.3.2.31" evidence="2"/>
<organism evidence="11 12">
    <name type="scientific">Pocillopora damicornis</name>
    <name type="common">Cauliflower coral</name>
    <name type="synonym">Millepora damicornis</name>
    <dbReference type="NCBI Taxonomy" id="46731"/>
    <lineage>
        <taxon>Eukaryota</taxon>
        <taxon>Metazoa</taxon>
        <taxon>Cnidaria</taxon>
        <taxon>Anthozoa</taxon>
        <taxon>Hexacorallia</taxon>
        <taxon>Scleractinia</taxon>
        <taxon>Astrocoeniina</taxon>
        <taxon>Pocilloporidae</taxon>
        <taxon>Pocillopora</taxon>
    </lineage>
</organism>
<keyword evidence="8" id="KW-0862">Zinc</keyword>
<proteinExistence type="predicted"/>
<dbReference type="STRING" id="46731.A0A3M6UIA5"/>